<gene>
    <name evidence="1" type="ORF">DJ019_08670</name>
</gene>
<dbReference type="AlphaFoldDB" id="A0A328BJZ0"/>
<comment type="caution">
    <text evidence="1">The sequence shown here is derived from an EMBL/GenBank/DDBJ whole genome shotgun (WGS) entry which is preliminary data.</text>
</comment>
<dbReference type="SUPFAM" id="SSF54427">
    <property type="entry name" value="NTF2-like"/>
    <property type="match status" value="1"/>
</dbReference>
<evidence type="ECO:0000313" key="2">
    <source>
        <dbReference type="Proteomes" id="UP000249524"/>
    </source>
</evidence>
<protein>
    <recommendedName>
        <fullName evidence="3">Nuclear transport factor 2 family protein</fullName>
    </recommendedName>
</protein>
<name>A0A328BJZ0_9CAUL</name>
<reference evidence="1 2" key="1">
    <citation type="submission" date="2018-05" db="EMBL/GenBank/DDBJ databases">
        <authorList>
            <person name="Lanie J.A."/>
            <person name="Ng W.-L."/>
            <person name="Kazmierczak K.M."/>
            <person name="Andrzejewski T.M."/>
            <person name="Davidsen T.M."/>
            <person name="Wayne K.J."/>
            <person name="Tettelin H."/>
            <person name="Glass J.I."/>
            <person name="Rusch D."/>
            <person name="Podicherti R."/>
            <person name="Tsui H.-C.T."/>
            <person name="Winkler M.E."/>
        </authorList>
    </citation>
    <scope>NUCLEOTIDE SEQUENCE [LARGE SCALE GENOMIC DNA]</scope>
    <source>
        <strain evidence="1 2">BUT-10</strain>
    </source>
</reference>
<accession>A0A328BJZ0</accession>
<dbReference type="RefSeq" id="WP_111275625.1">
    <property type="nucleotide sequence ID" value="NZ_QFYS01000003.1"/>
</dbReference>
<dbReference type="Gene3D" id="3.10.450.50">
    <property type="match status" value="1"/>
</dbReference>
<dbReference type="Pfam" id="PF12893">
    <property type="entry name" value="Lumazine_bd_2"/>
    <property type="match status" value="1"/>
</dbReference>
<dbReference type="OrthoDB" id="7451095at2"/>
<dbReference type="InterPro" id="IPR032710">
    <property type="entry name" value="NTF2-like_dom_sf"/>
</dbReference>
<keyword evidence="2" id="KW-1185">Reference proteome</keyword>
<organism evidence="1 2">
    <name type="scientific">Phenylobacterium kunshanense</name>
    <dbReference type="NCBI Taxonomy" id="1445034"/>
    <lineage>
        <taxon>Bacteria</taxon>
        <taxon>Pseudomonadati</taxon>
        <taxon>Pseudomonadota</taxon>
        <taxon>Alphaproteobacteria</taxon>
        <taxon>Caulobacterales</taxon>
        <taxon>Caulobacteraceae</taxon>
        <taxon>Phenylobacterium</taxon>
    </lineage>
</organism>
<dbReference type="EMBL" id="QFYS01000003">
    <property type="protein sequence ID" value="RAK66316.1"/>
    <property type="molecule type" value="Genomic_DNA"/>
</dbReference>
<proteinExistence type="predicted"/>
<dbReference type="Proteomes" id="UP000249524">
    <property type="component" value="Unassembled WGS sequence"/>
</dbReference>
<evidence type="ECO:0008006" key="3">
    <source>
        <dbReference type="Google" id="ProtNLM"/>
    </source>
</evidence>
<evidence type="ECO:0000313" key="1">
    <source>
        <dbReference type="EMBL" id="RAK66316.1"/>
    </source>
</evidence>
<dbReference type="InterPro" id="IPR039437">
    <property type="entry name" value="FrzH/put_lumazine-bd"/>
</dbReference>
<sequence length="128" mass="14046">MESHIKDLEEVRSLIQLYIDGANGDVGKLKQAFHPDARMMGHIGPMETYIPITDFFAMIEKQPGMAGPNYQTYVRSIDLAGDAGVAVLVETDYMGCDFVDYFSVAKVGGRWQITNKTYAHTGGQPPGA</sequence>